<dbReference type="EMBL" id="CP146069">
    <property type="protein sequence ID" value="WWR46069.1"/>
    <property type="molecule type" value="Genomic_DNA"/>
</dbReference>
<evidence type="ECO:0000256" key="3">
    <source>
        <dbReference type="ARBA" id="ARBA00022676"/>
    </source>
</evidence>
<dbReference type="GO" id="GO:0016757">
    <property type="term" value="F:glycosyltransferase activity"/>
    <property type="evidence" value="ECO:0007669"/>
    <property type="project" value="UniProtKB-KW"/>
</dbReference>
<dbReference type="Gene3D" id="3.90.550.10">
    <property type="entry name" value="Spore Coat Polysaccharide Biosynthesis Protein SpsA, Chain A"/>
    <property type="match status" value="1"/>
</dbReference>
<dbReference type="RefSeq" id="WP_338548966.1">
    <property type="nucleotide sequence ID" value="NZ_CP146069.1"/>
</dbReference>
<evidence type="ECO:0000256" key="6">
    <source>
        <dbReference type="SAM" id="MobiDB-lite"/>
    </source>
</evidence>
<feature type="domain" description="Glycosyltransferase 2-like" evidence="7">
    <location>
        <begin position="7"/>
        <end position="89"/>
    </location>
</feature>
<keyword evidence="9" id="KW-1185">Reference proteome</keyword>
<evidence type="ECO:0000313" key="9">
    <source>
        <dbReference type="Proteomes" id="UP001364156"/>
    </source>
</evidence>
<dbReference type="SUPFAM" id="SSF53448">
    <property type="entry name" value="Nucleotide-diphospho-sugar transferases"/>
    <property type="match status" value="1"/>
</dbReference>
<comment type="cofactor">
    <cofactor evidence="1">
        <name>Mg(2+)</name>
        <dbReference type="ChEBI" id="CHEBI:18420"/>
    </cofactor>
</comment>
<gene>
    <name evidence="8" type="ORF">RZ517_15025</name>
</gene>
<evidence type="ECO:0000256" key="1">
    <source>
        <dbReference type="ARBA" id="ARBA00001946"/>
    </source>
</evidence>
<dbReference type="Pfam" id="PF00535">
    <property type="entry name" value="Glycos_transf_2"/>
    <property type="match status" value="1"/>
</dbReference>
<protein>
    <submittedName>
        <fullName evidence="8">Glycosyltransferase</fullName>
        <ecNumber evidence="8">2.4.-.-</ecNumber>
    </submittedName>
</protein>
<evidence type="ECO:0000313" key="8">
    <source>
        <dbReference type="EMBL" id="WWR46069.1"/>
    </source>
</evidence>
<feature type="region of interest" description="Disordered" evidence="6">
    <location>
        <begin position="361"/>
        <end position="383"/>
    </location>
</feature>
<dbReference type="EC" id="2.4.-.-" evidence="8"/>
<evidence type="ECO:0000259" key="7">
    <source>
        <dbReference type="Pfam" id="PF00535"/>
    </source>
</evidence>
<dbReference type="PANTHER" id="PTHR48090:SF10">
    <property type="entry name" value="GLUCOSYL-3-PHOSPHOGLYCERATE SYNTHASE"/>
    <property type="match status" value="1"/>
</dbReference>
<organism evidence="8 9">
    <name type="scientific">Roseovarius phycicola</name>
    <dbReference type="NCBI Taxonomy" id="3080976"/>
    <lineage>
        <taxon>Bacteria</taxon>
        <taxon>Pseudomonadati</taxon>
        <taxon>Pseudomonadota</taxon>
        <taxon>Alphaproteobacteria</taxon>
        <taxon>Rhodobacterales</taxon>
        <taxon>Roseobacteraceae</taxon>
        <taxon>Roseovarius</taxon>
    </lineage>
</organism>
<accession>A0ABZ2HGW5</accession>
<dbReference type="PANTHER" id="PTHR48090">
    <property type="entry name" value="UNDECAPRENYL-PHOSPHATE 4-DEOXY-4-FORMAMIDO-L-ARABINOSE TRANSFERASE-RELATED"/>
    <property type="match status" value="1"/>
</dbReference>
<keyword evidence="4 8" id="KW-0808">Transferase</keyword>
<dbReference type="Proteomes" id="UP001364156">
    <property type="component" value="Chromosome"/>
</dbReference>
<reference evidence="8 9" key="1">
    <citation type="submission" date="2023-10" db="EMBL/GenBank/DDBJ databases">
        <title>Roseovarius strain S88 nov., isolated from a marine algae.</title>
        <authorList>
            <person name="Lee M.W."/>
            <person name="Lee J.K."/>
            <person name="Kim J.M."/>
            <person name="Choi D.G."/>
            <person name="Baek J.H."/>
            <person name="Bayburt H."/>
            <person name="Jung J.J."/>
            <person name="Han D.M."/>
            <person name="Jeon C.O."/>
        </authorList>
    </citation>
    <scope>NUCLEOTIDE SEQUENCE [LARGE SCALE GENOMIC DNA]</scope>
    <source>
        <strain evidence="8 9">S88</strain>
    </source>
</reference>
<proteinExistence type="inferred from homology"/>
<comment type="similarity">
    <text evidence="2">Belongs to the glycosyltransferase 2 family.</text>
</comment>
<evidence type="ECO:0000256" key="5">
    <source>
        <dbReference type="ARBA" id="ARBA00022842"/>
    </source>
</evidence>
<dbReference type="InterPro" id="IPR050256">
    <property type="entry name" value="Glycosyltransferase_2"/>
</dbReference>
<evidence type="ECO:0000256" key="4">
    <source>
        <dbReference type="ARBA" id="ARBA00022679"/>
    </source>
</evidence>
<evidence type="ECO:0000256" key="2">
    <source>
        <dbReference type="ARBA" id="ARBA00006739"/>
    </source>
</evidence>
<name>A0ABZ2HGW5_9RHOB</name>
<dbReference type="InterPro" id="IPR001173">
    <property type="entry name" value="Glyco_trans_2-like"/>
</dbReference>
<dbReference type="InterPro" id="IPR029044">
    <property type="entry name" value="Nucleotide-diphossugar_trans"/>
</dbReference>
<sequence length="383" mass="41414">MTRLPLSVVVPARNEAETIEAVVRHLLSMDWVDEVVVVDNASDDDTAKLAAVAGAKPVYEAQPGMGHAVRAGLAAATHDWVMKVDADLEKFNVKLFSEMVAARESHIGLVKGDWTDPKDNMPMTRLLVKPGIAWLFPGLSGLRSPNTGIYLVNRSLIAHQEIVGNYAADLDIMVRVYAAGAEVIEVDIGRIEHDMRDVGHYNKMAETIMGFLLDCKDTRITEELVVFADKARDVLEGCTGLCALRAKSGALVTVYLGDAGSKEADALQAALAPWPTARVLPLSEKDEFEPKGPENRVQIITTAPLVHTVAEDVAARLVLQGVVGNAPLVIVPPDDQGAYVADHGFDMTPVLDVKSSALRDAGLPETRQPREVFSSLENQENKA</sequence>
<keyword evidence="5" id="KW-0460">Magnesium</keyword>
<keyword evidence="3 8" id="KW-0328">Glycosyltransferase</keyword>